<dbReference type="Proteomes" id="UP000325395">
    <property type="component" value="Unassembled WGS sequence"/>
</dbReference>
<accession>A0ABQ6WZ38</accession>
<keyword evidence="2" id="KW-1185">Reference proteome</keyword>
<gene>
    <name evidence="1" type="ORF">BDV36DRAFT_291497</name>
</gene>
<evidence type="ECO:0000313" key="2">
    <source>
        <dbReference type="Proteomes" id="UP000325395"/>
    </source>
</evidence>
<dbReference type="EMBL" id="ML735695">
    <property type="protein sequence ID" value="KAE8422321.1"/>
    <property type="molecule type" value="Genomic_DNA"/>
</dbReference>
<protein>
    <submittedName>
        <fullName evidence="1">Uncharacterized protein</fullName>
    </submittedName>
</protein>
<proteinExistence type="predicted"/>
<name>A0ABQ6WZ38_9EURO</name>
<organism evidence="1 2">
    <name type="scientific">Aspergillus pseudocaelatus</name>
    <dbReference type="NCBI Taxonomy" id="1825620"/>
    <lineage>
        <taxon>Eukaryota</taxon>
        <taxon>Fungi</taxon>
        <taxon>Dikarya</taxon>
        <taxon>Ascomycota</taxon>
        <taxon>Pezizomycotina</taxon>
        <taxon>Eurotiomycetes</taxon>
        <taxon>Eurotiomycetidae</taxon>
        <taxon>Eurotiales</taxon>
        <taxon>Aspergillaceae</taxon>
        <taxon>Aspergillus</taxon>
        <taxon>Aspergillus subgen. Circumdati</taxon>
    </lineage>
</organism>
<sequence>MVESPRITTVKHVALATADKGLHALSCRTQEWRKVCRVGINSNSSGFGCQSLSAFVIAGKTPIHPLRTVQSVASAFLPVYRCEQGLLPFVAEEAYGDADLAVMLEDPRVPLGKALNRKTPRMRRDVLSDDAPVVGQYGFVGSGGKASAKFFLESTPGAILRLGPVDMHVMYRTASGNPLATQPANRRTARNLLPRDSRRDKDDLDSRWLMPLLSQHFSKAHLMFIRKLA</sequence>
<evidence type="ECO:0000313" key="1">
    <source>
        <dbReference type="EMBL" id="KAE8422321.1"/>
    </source>
</evidence>
<reference evidence="1 2" key="1">
    <citation type="submission" date="2019-04" db="EMBL/GenBank/DDBJ databases">
        <authorList>
            <consortium name="DOE Joint Genome Institute"/>
            <person name="Mondo S."/>
            <person name="Kjaerbolling I."/>
            <person name="Vesth T."/>
            <person name="Frisvad J.C."/>
            <person name="Nybo J.L."/>
            <person name="Theobald S."/>
            <person name="Kildgaard S."/>
            <person name="Isbrandt T."/>
            <person name="Kuo A."/>
            <person name="Sato A."/>
            <person name="Lyhne E.K."/>
            <person name="Kogle M.E."/>
            <person name="Wiebenga A."/>
            <person name="Kun R.S."/>
            <person name="Lubbers R.J."/>
            <person name="Makela M.R."/>
            <person name="Barry K."/>
            <person name="Chovatia M."/>
            <person name="Clum A."/>
            <person name="Daum C."/>
            <person name="Haridas S."/>
            <person name="He G."/>
            <person name="LaButti K."/>
            <person name="Lipzen A."/>
            <person name="Riley R."/>
            <person name="Salamov A."/>
            <person name="Simmons B.A."/>
            <person name="Magnuson J.K."/>
            <person name="Henrissat B."/>
            <person name="Mortensen U.H."/>
            <person name="Larsen T.O."/>
            <person name="Devries R.P."/>
            <person name="Grigoriev I.V."/>
            <person name="Machida M."/>
            <person name="Baker S.E."/>
            <person name="Andersen M.R."/>
            <person name="Cantor M.N."/>
            <person name="Hua S.X."/>
        </authorList>
    </citation>
    <scope>NUCLEOTIDE SEQUENCE [LARGE SCALE GENOMIC DNA]</scope>
    <source>
        <strain evidence="1 2">CBS 117616</strain>
    </source>
</reference>